<accession>A0A379ASR1</accession>
<reference evidence="1 2" key="1">
    <citation type="submission" date="2018-06" db="EMBL/GenBank/DDBJ databases">
        <authorList>
            <consortium name="Pathogen Informatics"/>
            <person name="Doyle S."/>
        </authorList>
    </citation>
    <scope>NUCLEOTIDE SEQUENCE [LARGE SCALE GENOMIC DNA]</scope>
    <source>
        <strain evidence="2">NCTC 11297</strain>
    </source>
</reference>
<evidence type="ECO:0000313" key="1">
    <source>
        <dbReference type="EMBL" id="SUB24425.1"/>
    </source>
</evidence>
<dbReference type="EMBL" id="UGSP01000001">
    <property type="protein sequence ID" value="SUB24425.1"/>
    <property type="molecule type" value="Genomic_DNA"/>
</dbReference>
<name>A0A379ASR1_AVIAV</name>
<dbReference type="RefSeq" id="WP_115249626.1">
    <property type="nucleotide sequence ID" value="NZ_UGSP01000001.1"/>
</dbReference>
<keyword evidence="2" id="KW-1185">Reference proteome</keyword>
<sequence>MSNQYTAEEIKEILLDEGYRSVSIKQENIVLLKVDGKNYPIALYKNGDIQLGYGITTPILSLEKVNNWNANHRLGVLSTKEENKLLFSITLPALDGRLSRAGIAKGVSRMLDAVRTIDIFDFVED</sequence>
<dbReference type="AlphaFoldDB" id="A0A379ASR1"/>
<protein>
    <submittedName>
        <fullName evidence="1">Uncharacterized protein</fullName>
    </submittedName>
</protein>
<dbReference type="Proteomes" id="UP000255098">
    <property type="component" value="Unassembled WGS sequence"/>
</dbReference>
<evidence type="ECO:0000313" key="2">
    <source>
        <dbReference type="Proteomes" id="UP000255098"/>
    </source>
</evidence>
<gene>
    <name evidence="1" type="ORF">NCTC11297_01469</name>
</gene>
<organism evidence="1 2">
    <name type="scientific">Avibacterium avium</name>
    <name type="common">Pasteurella avium</name>
    <dbReference type="NCBI Taxonomy" id="751"/>
    <lineage>
        <taxon>Bacteria</taxon>
        <taxon>Pseudomonadati</taxon>
        <taxon>Pseudomonadota</taxon>
        <taxon>Gammaproteobacteria</taxon>
        <taxon>Pasteurellales</taxon>
        <taxon>Pasteurellaceae</taxon>
        <taxon>Avibacterium</taxon>
    </lineage>
</organism>
<proteinExistence type="predicted"/>
<dbReference type="GeneID" id="300133668"/>